<dbReference type="GeneID" id="128315792"/>
<evidence type="ECO:0000313" key="2">
    <source>
        <dbReference type="RefSeq" id="XP_053079387.1"/>
    </source>
</evidence>
<dbReference type="Proteomes" id="UP001652583">
    <property type="component" value="Chromosome B2"/>
</dbReference>
<sequence>MTSVAGRDVGATVVDVGLGHELAPTVPFLAWEAAGAGQGTEGPLLGLWEGTECADDRAERRLWPGSRRHLPAPPGEAPPEQCGLFPAEEVRGLERQVLEFTAPDNSIFWKSIPWEAEMWLRSGTDDSGHRMIITTTGGGIVCQLLLNRFTRVFLHPHNPEREMLLLNPFSRWCSQGPEFNSTGFREEQKCSRVCDDESHRTTAVKQEDRRWLGTS</sequence>
<keyword evidence="1" id="KW-1185">Reference proteome</keyword>
<accession>A0ABM3Q633</accession>
<protein>
    <submittedName>
        <fullName evidence="2">Uncharacterized protein LOC128315792</fullName>
    </submittedName>
</protein>
<dbReference type="RefSeq" id="XP_053079387.1">
    <property type="nucleotide sequence ID" value="XM_053223412.1"/>
</dbReference>
<reference evidence="2" key="1">
    <citation type="submission" date="2025-08" db="UniProtKB">
        <authorList>
            <consortium name="RefSeq"/>
        </authorList>
    </citation>
    <scope>IDENTIFICATION</scope>
    <source>
        <tissue evidence="2">Blood</tissue>
    </source>
</reference>
<organism evidence="1 2">
    <name type="scientific">Acinonyx jubatus</name>
    <name type="common">Cheetah</name>
    <dbReference type="NCBI Taxonomy" id="32536"/>
    <lineage>
        <taxon>Eukaryota</taxon>
        <taxon>Metazoa</taxon>
        <taxon>Chordata</taxon>
        <taxon>Craniata</taxon>
        <taxon>Vertebrata</taxon>
        <taxon>Euteleostomi</taxon>
        <taxon>Mammalia</taxon>
        <taxon>Eutheria</taxon>
        <taxon>Laurasiatheria</taxon>
        <taxon>Carnivora</taxon>
        <taxon>Feliformia</taxon>
        <taxon>Felidae</taxon>
        <taxon>Felinae</taxon>
        <taxon>Acinonyx</taxon>
    </lineage>
</organism>
<evidence type="ECO:0000313" key="1">
    <source>
        <dbReference type="Proteomes" id="UP001652583"/>
    </source>
</evidence>
<gene>
    <name evidence="2" type="primary">LOC128315792</name>
</gene>
<proteinExistence type="predicted"/>
<name>A0ABM3Q633_ACIJB</name>